<organism evidence="9 10">
    <name type="scientific">Leersia perrieri</name>
    <dbReference type="NCBI Taxonomy" id="77586"/>
    <lineage>
        <taxon>Eukaryota</taxon>
        <taxon>Viridiplantae</taxon>
        <taxon>Streptophyta</taxon>
        <taxon>Embryophyta</taxon>
        <taxon>Tracheophyta</taxon>
        <taxon>Spermatophyta</taxon>
        <taxon>Magnoliopsida</taxon>
        <taxon>Liliopsida</taxon>
        <taxon>Poales</taxon>
        <taxon>Poaceae</taxon>
        <taxon>BOP clade</taxon>
        <taxon>Oryzoideae</taxon>
        <taxon>Oryzeae</taxon>
        <taxon>Oryzinae</taxon>
        <taxon>Leersia</taxon>
    </lineage>
</organism>
<feature type="transmembrane region" description="Helical" evidence="7">
    <location>
        <begin position="165"/>
        <end position="182"/>
    </location>
</feature>
<comment type="similarity">
    <text evidence="3 7">Belongs to the PRA1 family.</text>
</comment>
<evidence type="ECO:0000256" key="5">
    <source>
        <dbReference type="ARBA" id="ARBA00022989"/>
    </source>
</evidence>
<dbReference type="eggNOG" id="KOG3142">
    <property type="taxonomic scope" value="Eukaryota"/>
</dbReference>
<dbReference type="GO" id="GO:0005783">
    <property type="term" value="C:endoplasmic reticulum"/>
    <property type="evidence" value="ECO:0007669"/>
    <property type="project" value="TreeGrafter"/>
</dbReference>
<comment type="function">
    <text evidence="1 7">May be involved in both secretory and endocytic intracellular trafficking in the endosomal/prevacuolar compartments.</text>
</comment>
<keyword evidence="4 7" id="KW-0812">Transmembrane</keyword>
<dbReference type="InterPro" id="IPR004895">
    <property type="entry name" value="Prenylated_rab_accept_PRA1"/>
</dbReference>
<sequence>MYGSSAAYAKIPTYPPPPSAYPAPQPPPPAMPQPVPAAAQGPIHDPTAPPSPIAKAAELVTRFREQGQALIAARRPWGEVFRAPAFSRPPSVGEAIARARRNTAYFRANYALAVLAVVAASLLWHPGTLFALLALCAAWFFLYFARPTSSAGQPLRLLGMEFDDGTVLAALTGVTVIALLFTNVGWNVIGSAMIGAALVGAHAALRSTDDLFLTEQEAAGDGLVAAGDGLVAAGMSAAGPILPTYVRIG</sequence>
<evidence type="ECO:0000256" key="8">
    <source>
        <dbReference type="SAM" id="MobiDB-lite"/>
    </source>
</evidence>
<dbReference type="EnsemblPlants" id="LPERR03G28170.1">
    <property type="protein sequence ID" value="LPERR03G28170.1"/>
    <property type="gene ID" value="LPERR03G28170"/>
</dbReference>
<reference evidence="10" key="2">
    <citation type="submission" date="2013-12" db="EMBL/GenBank/DDBJ databases">
        <authorList>
            <person name="Yu Y."/>
            <person name="Lee S."/>
            <person name="de Baynast K."/>
            <person name="Wissotski M."/>
            <person name="Liu L."/>
            <person name="Talag J."/>
            <person name="Goicoechea J."/>
            <person name="Angelova A."/>
            <person name="Jetty R."/>
            <person name="Kudrna D."/>
            <person name="Golser W."/>
            <person name="Rivera L."/>
            <person name="Zhang J."/>
            <person name="Wing R."/>
        </authorList>
    </citation>
    <scope>NUCLEOTIDE SEQUENCE</scope>
</reference>
<dbReference type="Gramene" id="LPERR03G28170.1">
    <property type="protein sequence ID" value="LPERR03G28170.1"/>
    <property type="gene ID" value="LPERR03G28170"/>
</dbReference>
<keyword evidence="10" id="KW-1185">Reference proteome</keyword>
<name>A0A0D9VYT8_9ORYZ</name>
<feature type="compositionally biased region" description="Low complexity" evidence="8">
    <location>
        <begin position="1"/>
        <end position="12"/>
    </location>
</feature>
<feature type="region of interest" description="Disordered" evidence="8">
    <location>
        <begin position="1"/>
        <end position="50"/>
    </location>
</feature>
<dbReference type="Proteomes" id="UP000032180">
    <property type="component" value="Chromosome 3"/>
</dbReference>
<dbReference type="STRING" id="77586.A0A0D9VYT8"/>
<evidence type="ECO:0000256" key="3">
    <source>
        <dbReference type="ARBA" id="ARBA00006483"/>
    </source>
</evidence>
<dbReference type="PANTHER" id="PTHR19317">
    <property type="entry name" value="PRENYLATED RAB ACCEPTOR 1-RELATED"/>
    <property type="match status" value="1"/>
</dbReference>
<proteinExistence type="inferred from homology"/>
<keyword evidence="6 7" id="KW-0472">Membrane</keyword>
<feature type="compositionally biased region" description="Pro residues" evidence="8">
    <location>
        <begin position="13"/>
        <end position="35"/>
    </location>
</feature>
<dbReference type="AlphaFoldDB" id="A0A0D9VYT8"/>
<evidence type="ECO:0000313" key="10">
    <source>
        <dbReference type="Proteomes" id="UP000032180"/>
    </source>
</evidence>
<evidence type="ECO:0000256" key="2">
    <source>
        <dbReference type="ARBA" id="ARBA00004141"/>
    </source>
</evidence>
<dbReference type="HOGENOM" id="CLU_060198_0_0_1"/>
<comment type="subcellular location">
    <subcellularLocation>
        <location evidence="2 7">Membrane</location>
        <topology evidence="2 7">Multi-pass membrane protein</topology>
    </subcellularLocation>
</comment>
<feature type="transmembrane region" description="Helical" evidence="7">
    <location>
        <begin position="129"/>
        <end position="145"/>
    </location>
</feature>
<evidence type="ECO:0000256" key="6">
    <source>
        <dbReference type="ARBA" id="ARBA00023136"/>
    </source>
</evidence>
<reference evidence="9 10" key="1">
    <citation type="submission" date="2012-08" db="EMBL/GenBank/DDBJ databases">
        <title>Oryza genome evolution.</title>
        <authorList>
            <person name="Wing R.A."/>
        </authorList>
    </citation>
    <scope>NUCLEOTIDE SEQUENCE</scope>
</reference>
<evidence type="ECO:0000313" key="9">
    <source>
        <dbReference type="EnsemblPlants" id="LPERR03G28170.1"/>
    </source>
</evidence>
<protein>
    <recommendedName>
        <fullName evidence="7">PRA1 family protein</fullName>
    </recommendedName>
</protein>
<dbReference type="PANTHER" id="PTHR19317:SF58">
    <property type="entry name" value="OS03G0741600 PROTEIN"/>
    <property type="match status" value="1"/>
</dbReference>
<dbReference type="GO" id="GO:0005794">
    <property type="term" value="C:Golgi apparatus"/>
    <property type="evidence" value="ECO:0007669"/>
    <property type="project" value="TreeGrafter"/>
</dbReference>
<dbReference type="GO" id="GO:0016192">
    <property type="term" value="P:vesicle-mediated transport"/>
    <property type="evidence" value="ECO:0007669"/>
    <property type="project" value="TreeGrafter"/>
</dbReference>
<keyword evidence="7" id="KW-0813">Transport</keyword>
<reference evidence="9" key="3">
    <citation type="submission" date="2015-04" db="UniProtKB">
        <authorList>
            <consortium name="EnsemblPlants"/>
        </authorList>
    </citation>
    <scope>IDENTIFICATION</scope>
</reference>
<evidence type="ECO:0000256" key="7">
    <source>
        <dbReference type="RuleBase" id="RU363107"/>
    </source>
</evidence>
<accession>A0A0D9VYT8</accession>
<evidence type="ECO:0000256" key="4">
    <source>
        <dbReference type="ARBA" id="ARBA00022692"/>
    </source>
</evidence>
<keyword evidence="5 7" id="KW-1133">Transmembrane helix</keyword>
<evidence type="ECO:0000256" key="1">
    <source>
        <dbReference type="ARBA" id="ARBA00002501"/>
    </source>
</evidence>
<dbReference type="GO" id="GO:0016020">
    <property type="term" value="C:membrane"/>
    <property type="evidence" value="ECO:0007669"/>
    <property type="project" value="UniProtKB-SubCell"/>
</dbReference>
<dbReference type="Pfam" id="PF03208">
    <property type="entry name" value="PRA1"/>
    <property type="match status" value="1"/>
</dbReference>